<evidence type="ECO:0000256" key="8">
    <source>
        <dbReference type="RuleBase" id="RU003560"/>
    </source>
</evidence>
<dbReference type="GO" id="GO:0005737">
    <property type="term" value="C:cytoplasm"/>
    <property type="evidence" value="ECO:0007669"/>
    <property type="project" value="TreeGrafter"/>
</dbReference>
<sequence>MSTVETAKNSQYFIDLEDKHGAHNYHPLPVVLDRGEGVFVWDVEGKKYYDFLSAYSAVNQGHSHPKIVEALVNQAKKLALTSRAFYNSNLGEYEKKITSLFGFDKVLPMNSGAEAVETAVKLARKWSYEVKGISENSAKIIVCENNFHGRTTTIVSFSNDPDANQNYGPFTPGFIKIPYNDIAALEEVLNNEAENIAAFLVEPIQGEAGVYVPDEGFLKNASELCKKHNVLFIADEVQTGIARTGKLIACHHEDVQPDILILGKALSGGMYPVSAVLADNEIMNVIKPGQHGSTFGGNPIACAVAVAALDVVAEENLSERAEELGQLFRNEIEKLIEKSDLITKVRGKGLLNAILINDTPDSSTAWNLCLQLKENGLLAKPTHGNIIRLAPPLVITEEQLLDCIRIIEKTILDFKK</sequence>
<dbReference type="GO" id="GO:0055129">
    <property type="term" value="P:L-proline biosynthetic process"/>
    <property type="evidence" value="ECO:0007669"/>
    <property type="project" value="UniProtKB-UniPathway"/>
</dbReference>
<dbReference type="GO" id="GO:0030170">
    <property type="term" value="F:pyridoxal phosphate binding"/>
    <property type="evidence" value="ECO:0007669"/>
    <property type="project" value="InterPro"/>
</dbReference>
<organism evidence="9 10">
    <name type="scientific">Chryseobacterium soldanellicola</name>
    <dbReference type="NCBI Taxonomy" id="311333"/>
    <lineage>
        <taxon>Bacteria</taxon>
        <taxon>Pseudomonadati</taxon>
        <taxon>Bacteroidota</taxon>
        <taxon>Flavobacteriia</taxon>
        <taxon>Flavobacteriales</taxon>
        <taxon>Weeksellaceae</taxon>
        <taxon>Chryseobacterium group</taxon>
        <taxon>Chryseobacterium</taxon>
    </lineage>
</organism>
<dbReference type="InterPro" id="IPR005814">
    <property type="entry name" value="Aminotrans_3"/>
</dbReference>
<keyword evidence="6 8" id="KW-0663">Pyridoxal phosphate</keyword>
<dbReference type="InterPro" id="IPR015422">
    <property type="entry name" value="PyrdxlP-dep_Trfase_small"/>
</dbReference>
<evidence type="ECO:0000313" key="9">
    <source>
        <dbReference type="EMBL" id="SDQ85076.1"/>
    </source>
</evidence>
<evidence type="ECO:0000256" key="5">
    <source>
        <dbReference type="ARBA" id="ARBA00022679"/>
    </source>
</evidence>
<dbReference type="InterPro" id="IPR050103">
    <property type="entry name" value="Class-III_PLP-dep_AT"/>
</dbReference>
<dbReference type="SUPFAM" id="SSF53383">
    <property type="entry name" value="PLP-dependent transferases"/>
    <property type="match status" value="1"/>
</dbReference>
<keyword evidence="4" id="KW-0032">Aminotransferase</keyword>
<dbReference type="GO" id="GO:0042802">
    <property type="term" value="F:identical protein binding"/>
    <property type="evidence" value="ECO:0007669"/>
    <property type="project" value="TreeGrafter"/>
</dbReference>
<evidence type="ECO:0000256" key="6">
    <source>
        <dbReference type="ARBA" id="ARBA00022898"/>
    </source>
</evidence>
<dbReference type="InterPro" id="IPR010164">
    <property type="entry name" value="Orn_aminotrans"/>
</dbReference>
<dbReference type="FunFam" id="3.40.640.10:FF:000011">
    <property type="entry name" value="Ornithine aminotransferase"/>
    <property type="match status" value="1"/>
</dbReference>
<dbReference type="EC" id="2.6.1.13" evidence="3"/>
<comment type="similarity">
    <text evidence="8">Belongs to the class-III pyridoxal-phosphate-dependent aminotransferase family.</text>
</comment>
<dbReference type="GO" id="GO:0010121">
    <property type="term" value="P:L-arginine catabolic process to proline via ornithine"/>
    <property type="evidence" value="ECO:0007669"/>
    <property type="project" value="TreeGrafter"/>
</dbReference>
<dbReference type="PANTHER" id="PTHR11986:SF18">
    <property type="entry name" value="ORNITHINE AMINOTRANSFERASE, MITOCHONDRIAL"/>
    <property type="match status" value="1"/>
</dbReference>
<dbReference type="PANTHER" id="PTHR11986">
    <property type="entry name" value="AMINOTRANSFERASE CLASS III"/>
    <property type="match status" value="1"/>
</dbReference>
<protein>
    <recommendedName>
        <fullName evidence="3">ornithine aminotransferase</fullName>
        <ecNumber evidence="3">2.6.1.13</ecNumber>
    </recommendedName>
    <alternativeName>
        <fullName evidence="7">Ornithine--oxo-acid aminotransferase</fullName>
    </alternativeName>
</protein>
<evidence type="ECO:0000313" key="10">
    <source>
        <dbReference type="Proteomes" id="UP000199627"/>
    </source>
</evidence>
<dbReference type="InterPro" id="IPR049704">
    <property type="entry name" value="Aminotrans_3_PPA_site"/>
</dbReference>
<proteinExistence type="inferred from homology"/>
<dbReference type="Gene3D" id="3.90.1150.10">
    <property type="entry name" value="Aspartate Aminotransferase, domain 1"/>
    <property type="match status" value="1"/>
</dbReference>
<dbReference type="GO" id="GO:0019544">
    <property type="term" value="P:L-arginine catabolic process to L-glutamate"/>
    <property type="evidence" value="ECO:0007669"/>
    <property type="project" value="TreeGrafter"/>
</dbReference>
<dbReference type="Gene3D" id="3.40.640.10">
    <property type="entry name" value="Type I PLP-dependent aspartate aminotransferase-like (Major domain)"/>
    <property type="match status" value="1"/>
</dbReference>
<dbReference type="CDD" id="cd00610">
    <property type="entry name" value="OAT_like"/>
    <property type="match status" value="1"/>
</dbReference>
<gene>
    <name evidence="9" type="ORF">SAMN05421664_2838</name>
</gene>
<evidence type="ECO:0000256" key="4">
    <source>
        <dbReference type="ARBA" id="ARBA00022576"/>
    </source>
</evidence>
<dbReference type="GO" id="GO:0004587">
    <property type="term" value="F:ornithine aminotransferase activity"/>
    <property type="evidence" value="ECO:0007669"/>
    <property type="project" value="UniProtKB-EC"/>
</dbReference>
<dbReference type="STRING" id="311333.SAMN05421664_2838"/>
<dbReference type="InterPro" id="IPR015421">
    <property type="entry name" value="PyrdxlP-dep_Trfase_major"/>
</dbReference>
<keyword evidence="10" id="KW-1185">Reference proteome</keyword>
<dbReference type="PIRSF" id="PIRSF000521">
    <property type="entry name" value="Transaminase_4ab_Lys_Orn"/>
    <property type="match status" value="1"/>
</dbReference>
<dbReference type="InterPro" id="IPR015424">
    <property type="entry name" value="PyrdxlP-dep_Trfase"/>
</dbReference>
<evidence type="ECO:0000256" key="7">
    <source>
        <dbReference type="ARBA" id="ARBA00030587"/>
    </source>
</evidence>
<dbReference type="UniPathway" id="UPA00098">
    <property type="reaction ID" value="UER00358"/>
</dbReference>
<reference evidence="10" key="1">
    <citation type="submission" date="2016-10" db="EMBL/GenBank/DDBJ databases">
        <authorList>
            <person name="Varghese N."/>
            <person name="Submissions S."/>
        </authorList>
    </citation>
    <scope>NUCLEOTIDE SEQUENCE [LARGE SCALE GENOMIC DNA]</scope>
    <source>
        <strain evidence="10">DSM 17072</strain>
    </source>
</reference>
<evidence type="ECO:0000256" key="2">
    <source>
        <dbReference type="ARBA" id="ARBA00004998"/>
    </source>
</evidence>
<dbReference type="OrthoDB" id="9801052at2"/>
<dbReference type="NCBIfam" id="TIGR01885">
    <property type="entry name" value="Orn_aminotrans"/>
    <property type="match status" value="1"/>
</dbReference>
<accession>A0A1H1EA91</accession>
<dbReference type="AlphaFoldDB" id="A0A1H1EA91"/>
<dbReference type="PROSITE" id="PS00600">
    <property type="entry name" value="AA_TRANSFER_CLASS_3"/>
    <property type="match status" value="1"/>
</dbReference>
<evidence type="ECO:0000256" key="3">
    <source>
        <dbReference type="ARBA" id="ARBA00012924"/>
    </source>
</evidence>
<name>A0A1H1EA91_9FLAO</name>
<dbReference type="FunFam" id="3.90.1150.10:FF:000152">
    <property type="entry name" value="Ornithine aminotransferase"/>
    <property type="match status" value="2"/>
</dbReference>
<comment type="cofactor">
    <cofactor evidence="1">
        <name>pyridoxal 5'-phosphate</name>
        <dbReference type="ChEBI" id="CHEBI:597326"/>
    </cofactor>
</comment>
<evidence type="ECO:0000256" key="1">
    <source>
        <dbReference type="ARBA" id="ARBA00001933"/>
    </source>
</evidence>
<dbReference type="RefSeq" id="WP_089756348.1">
    <property type="nucleotide sequence ID" value="NZ_FNKL01000003.1"/>
</dbReference>
<dbReference type="Proteomes" id="UP000199627">
    <property type="component" value="Unassembled WGS sequence"/>
</dbReference>
<comment type="pathway">
    <text evidence="2">Amino-acid biosynthesis; L-proline biosynthesis; L-glutamate 5-semialdehyde from L-ornithine: step 1/1.</text>
</comment>
<dbReference type="Pfam" id="PF00202">
    <property type="entry name" value="Aminotran_3"/>
    <property type="match status" value="1"/>
</dbReference>
<dbReference type="EMBL" id="FNKL01000003">
    <property type="protein sequence ID" value="SDQ85076.1"/>
    <property type="molecule type" value="Genomic_DNA"/>
</dbReference>
<keyword evidence="5" id="KW-0808">Transferase</keyword>